<dbReference type="Gene3D" id="3.40.50.620">
    <property type="entry name" value="HUPs"/>
    <property type="match status" value="1"/>
</dbReference>
<evidence type="ECO:0000256" key="4">
    <source>
        <dbReference type="ARBA" id="ARBA00022642"/>
    </source>
</evidence>
<dbReference type="SUPFAM" id="SSF52374">
    <property type="entry name" value="Nucleotidylyl transferase"/>
    <property type="match status" value="1"/>
</dbReference>
<keyword evidence="7 11" id="KW-0547">Nucleotide-binding</keyword>
<comment type="caution">
    <text evidence="13">The sequence shown here is derived from an EMBL/GenBank/DDBJ whole genome shotgun (WGS) entry which is preliminary data.</text>
</comment>
<organism evidence="13 14">
    <name type="scientific">Snodgrassella communis</name>
    <dbReference type="NCBI Taxonomy" id="2946699"/>
    <lineage>
        <taxon>Bacteria</taxon>
        <taxon>Pseudomonadati</taxon>
        <taxon>Pseudomonadota</taxon>
        <taxon>Betaproteobacteria</taxon>
        <taxon>Neisseriales</taxon>
        <taxon>Neisseriaceae</taxon>
        <taxon>Snodgrassella</taxon>
    </lineage>
</organism>
<evidence type="ECO:0000256" key="5">
    <source>
        <dbReference type="ARBA" id="ARBA00022679"/>
    </source>
</evidence>
<comment type="similarity">
    <text evidence="3 11">Belongs to the NadD family.</text>
</comment>
<evidence type="ECO:0000313" key="13">
    <source>
        <dbReference type="EMBL" id="KDN14894.1"/>
    </source>
</evidence>
<dbReference type="NCBIfam" id="TIGR00482">
    <property type="entry name" value="nicotinate (nicotinamide) nucleotide adenylyltransferase"/>
    <property type="match status" value="1"/>
</dbReference>
<keyword evidence="9 11" id="KW-0520">NAD</keyword>
<dbReference type="InterPro" id="IPR014729">
    <property type="entry name" value="Rossmann-like_a/b/a_fold"/>
</dbReference>
<comment type="pathway">
    <text evidence="2 11">Cofactor biosynthesis; NAD(+) biosynthesis; deamido-NAD(+) from nicotinate D-ribonucleotide: step 1/1.</text>
</comment>
<comment type="catalytic activity">
    <reaction evidence="10 11">
        <text>nicotinate beta-D-ribonucleotide + ATP + H(+) = deamido-NAD(+) + diphosphate</text>
        <dbReference type="Rhea" id="RHEA:22860"/>
        <dbReference type="ChEBI" id="CHEBI:15378"/>
        <dbReference type="ChEBI" id="CHEBI:30616"/>
        <dbReference type="ChEBI" id="CHEBI:33019"/>
        <dbReference type="ChEBI" id="CHEBI:57502"/>
        <dbReference type="ChEBI" id="CHEBI:58437"/>
        <dbReference type="EC" id="2.7.7.18"/>
    </reaction>
</comment>
<protein>
    <recommendedName>
        <fullName evidence="11">Probable nicotinate-nucleotide adenylyltransferase</fullName>
        <ecNumber evidence="11">2.7.7.18</ecNumber>
    </recommendedName>
    <alternativeName>
        <fullName evidence="11">Deamido-NAD(+) diphosphorylase</fullName>
    </alternativeName>
    <alternativeName>
        <fullName evidence="11">Deamido-NAD(+) pyrophosphorylase</fullName>
    </alternativeName>
    <alternativeName>
        <fullName evidence="11">Nicotinate mononucleotide adenylyltransferase</fullName>
        <shortName evidence="11">NaMN adenylyltransferase</shortName>
    </alternativeName>
</protein>
<feature type="domain" description="Cytidyltransferase-like" evidence="12">
    <location>
        <begin position="6"/>
        <end position="185"/>
    </location>
</feature>
<keyword evidence="4 11" id="KW-0662">Pyridine nucleotide biosynthesis</keyword>
<dbReference type="InterPro" id="IPR004821">
    <property type="entry name" value="Cyt_trans-like"/>
</dbReference>
<dbReference type="Proteomes" id="UP000027170">
    <property type="component" value="Unassembled WGS sequence"/>
</dbReference>
<accession>A0A066TSL5</accession>
<keyword evidence="6 11" id="KW-0548">Nucleotidyltransferase</keyword>
<dbReference type="UniPathway" id="UPA00253">
    <property type="reaction ID" value="UER00332"/>
</dbReference>
<keyword evidence="14" id="KW-1185">Reference proteome</keyword>
<keyword evidence="5 11" id="KW-0808">Transferase</keyword>
<reference evidence="13 14" key="1">
    <citation type="submission" date="2014-03" db="EMBL/GenBank/DDBJ databases">
        <title>The genomes of two eusocial bee gut symbionts.</title>
        <authorList>
            <person name="Kwong W.K."/>
            <person name="Engel P."/>
            <person name="Koch H."/>
            <person name="Moran N.A."/>
        </authorList>
    </citation>
    <scope>NUCLEOTIDE SEQUENCE [LARGE SCALE GENOMIC DNA]</scope>
    <source>
        <strain evidence="14">wkB29</strain>
    </source>
</reference>
<dbReference type="CDD" id="cd02165">
    <property type="entry name" value="NMNAT"/>
    <property type="match status" value="1"/>
</dbReference>
<evidence type="ECO:0000256" key="8">
    <source>
        <dbReference type="ARBA" id="ARBA00022840"/>
    </source>
</evidence>
<dbReference type="EMBL" id="JFZV01000004">
    <property type="protein sequence ID" value="KDN14894.1"/>
    <property type="molecule type" value="Genomic_DNA"/>
</dbReference>
<name>A0A066TSL5_9NEIS</name>
<evidence type="ECO:0000313" key="14">
    <source>
        <dbReference type="Proteomes" id="UP000027170"/>
    </source>
</evidence>
<dbReference type="GO" id="GO:0004515">
    <property type="term" value="F:nicotinate-nucleotide adenylyltransferase activity"/>
    <property type="evidence" value="ECO:0007669"/>
    <property type="project" value="UniProtKB-UniRule"/>
</dbReference>
<keyword evidence="8 11" id="KW-0067">ATP-binding</keyword>
<dbReference type="HAMAP" id="MF_00244">
    <property type="entry name" value="NaMN_adenylyltr"/>
    <property type="match status" value="1"/>
</dbReference>
<evidence type="ECO:0000256" key="9">
    <source>
        <dbReference type="ARBA" id="ARBA00023027"/>
    </source>
</evidence>
<dbReference type="GO" id="GO:0009435">
    <property type="term" value="P:NAD+ biosynthetic process"/>
    <property type="evidence" value="ECO:0007669"/>
    <property type="project" value="UniProtKB-UniRule"/>
</dbReference>
<gene>
    <name evidence="11" type="primary">nadD</name>
    <name evidence="13" type="ORF">SALWKB29_0966</name>
</gene>
<evidence type="ECO:0000256" key="1">
    <source>
        <dbReference type="ARBA" id="ARBA00002324"/>
    </source>
</evidence>
<dbReference type="GO" id="GO:0005524">
    <property type="term" value="F:ATP binding"/>
    <property type="evidence" value="ECO:0007669"/>
    <property type="project" value="UniProtKB-KW"/>
</dbReference>
<dbReference type="eggNOG" id="COG1057">
    <property type="taxonomic scope" value="Bacteria"/>
</dbReference>
<dbReference type="NCBIfam" id="TIGR00125">
    <property type="entry name" value="cyt_tran_rel"/>
    <property type="match status" value="1"/>
</dbReference>
<dbReference type="EC" id="2.7.7.18" evidence="11"/>
<dbReference type="Pfam" id="PF01467">
    <property type="entry name" value="CTP_transf_like"/>
    <property type="match status" value="1"/>
</dbReference>
<dbReference type="PANTHER" id="PTHR39321:SF3">
    <property type="entry name" value="PHOSPHOPANTETHEINE ADENYLYLTRANSFERASE"/>
    <property type="match status" value="1"/>
</dbReference>
<evidence type="ECO:0000256" key="7">
    <source>
        <dbReference type="ARBA" id="ARBA00022741"/>
    </source>
</evidence>
<comment type="function">
    <text evidence="1 11">Catalyzes the reversible adenylation of nicotinate mononucleotide (NaMN) to nicotinic acid adenine dinucleotide (NaAD).</text>
</comment>
<evidence type="ECO:0000256" key="10">
    <source>
        <dbReference type="ARBA" id="ARBA00048721"/>
    </source>
</evidence>
<dbReference type="PANTHER" id="PTHR39321">
    <property type="entry name" value="NICOTINATE-NUCLEOTIDE ADENYLYLTRANSFERASE-RELATED"/>
    <property type="match status" value="1"/>
</dbReference>
<dbReference type="RefSeq" id="WP_037406995.1">
    <property type="nucleotide sequence ID" value="NZ_JFZV01000004.1"/>
</dbReference>
<dbReference type="InterPro" id="IPR005248">
    <property type="entry name" value="NadD/NMNAT"/>
</dbReference>
<dbReference type="NCBIfam" id="NF000840">
    <property type="entry name" value="PRK00071.1-3"/>
    <property type="match status" value="1"/>
</dbReference>
<dbReference type="AlphaFoldDB" id="A0A066TSL5"/>
<proteinExistence type="inferred from homology"/>
<dbReference type="OrthoDB" id="5295945at2"/>
<evidence type="ECO:0000256" key="3">
    <source>
        <dbReference type="ARBA" id="ARBA00009014"/>
    </source>
</evidence>
<evidence type="ECO:0000256" key="6">
    <source>
        <dbReference type="ARBA" id="ARBA00022695"/>
    </source>
</evidence>
<evidence type="ECO:0000259" key="12">
    <source>
        <dbReference type="Pfam" id="PF01467"/>
    </source>
</evidence>
<evidence type="ECO:0000256" key="11">
    <source>
        <dbReference type="HAMAP-Rule" id="MF_00244"/>
    </source>
</evidence>
<sequence>MKRIGLFGGTFDPPHNGHIHIAQAFADELELESVIFIPAGEPYHKQVVTCTTAAQRLAMVEQMIAVDERFSVSDCDVVRKGPTYTIDTVSLFHQVFAQAQLWWLLGMDSLLQLPNWHRYEALLQSVNLAIAQRGEQRLAALPATLQQWLPEALAKNLITPKGNDGGRAVLLQASFLPVSSTDIRKQWPMGNHDYVPASVAEYIDRERIYQA</sequence>
<evidence type="ECO:0000256" key="2">
    <source>
        <dbReference type="ARBA" id="ARBA00005019"/>
    </source>
</evidence>